<accession>A0A7X0AYJ5</accession>
<name>A0A7X0AYJ5_9PROT</name>
<dbReference type="Pfam" id="PF00440">
    <property type="entry name" value="TetR_N"/>
    <property type="match status" value="1"/>
</dbReference>
<evidence type="ECO:0000256" key="4">
    <source>
        <dbReference type="PROSITE-ProRule" id="PRU00335"/>
    </source>
</evidence>
<dbReference type="PANTHER" id="PTHR47506:SF6">
    <property type="entry name" value="HTH-TYPE TRANSCRIPTIONAL REPRESSOR NEMR"/>
    <property type="match status" value="1"/>
</dbReference>
<dbReference type="AlphaFoldDB" id="A0A7X0AYJ5"/>
<evidence type="ECO:0000256" key="2">
    <source>
        <dbReference type="ARBA" id="ARBA00023125"/>
    </source>
</evidence>
<feature type="domain" description="HTH tetR-type" evidence="5">
    <location>
        <begin position="18"/>
        <end position="78"/>
    </location>
</feature>
<evidence type="ECO:0000313" key="7">
    <source>
        <dbReference type="Proteomes" id="UP000539175"/>
    </source>
</evidence>
<dbReference type="RefSeq" id="WP_184799230.1">
    <property type="nucleotide sequence ID" value="NZ_JACIIZ010000004.1"/>
</dbReference>
<dbReference type="PROSITE" id="PS50977">
    <property type="entry name" value="HTH_TETR_2"/>
    <property type="match status" value="1"/>
</dbReference>
<evidence type="ECO:0000313" key="6">
    <source>
        <dbReference type="EMBL" id="MBB6251046.1"/>
    </source>
</evidence>
<comment type="caution">
    <text evidence="6">The sequence shown here is derived from an EMBL/GenBank/DDBJ whole genome shotgun (WGS) entry which is preliminary data.</text>
</comment>
<evidence type="ECO:0000256" key="1">
    <source>
        <dbReference type="ARBA" id="ARBA00023015"/>
    </source>
</evidence>
<organism evidence="6 7">
    <name type="scientific">Nitrospirillum iridis</name>
    <dbReference type="NCBI Taxonomy" id="765888"/>
    <lineage>
        <taxon>Bacteria</taxon>
        <taxon>Pseudomonadati</taxon>
        <taxon>Pseudomonadota</taxon>
        <taxon>Alphaproteobacteria</taxon>
        <taxon>Rhodospirillales</taxon>
        <taxon>Azospirillaceae</taxon>
        <taxon>Nitrospirillum</taxon>
    </lineage>
</organism>
<dbReference type="Pfam" id="PF16925">
    <property type="entry name" value="TetR_C_13"/>
    <property type="match status" value="1"/>
</dbReference>
<dbReference type="InterPro" id="IPR011075">
    <property type="entry name" value="TetR_C"/>
</dbReference>
<dbReference type="SUPFAM" id="SSF46689">
    <property type="entry name" value="Homeodomain-like"/>
    <property type="match status" value="1"/>
</dbReference>
<gene>
    <name evidence="6" type="ORF">FHS74_001591</name>
</gene>
<keyword evidence="1" id="KW-0805">Transcription regulation</keyword>
<dbReference type="Gene3D" id="1.10.357.10">
    <property type="entry name" value="Tetracycline Repressor, domain 2"/>
    <property type="match status" value="1"/>
</dbReference>
<feature type="DNA-binding region" description="H-T-H motif" evidence="4">
    <location>
        <begin position="41"/>
        <end position="60"/>
    </location>
</feature>
<evidence type="ECO:0000259" key="5">
    <source>
        <dbReference type="PROSITE" id="PS50977"/>
    </source>
</evidence>
<dbReference type="Proteomes" id="UP000539175">
    <property type="component" value="Unassembled WGS sequence"/>
</dbReference>
<keyword evidence="7" id="KW-1185">Reference proteome</keyword>
<protein>
    <submittedName>
        <fullName evidence="6">TetR/AcrR family transcriptional repressor of nem operon</fullName>
    </submittedName>
</protein>
<dbReference type="EMBL" id="JACIIZ010000004">
    <property type="protein sequence ID" value="MBB6251046.1"/>
    <property type="molecule type" value="Genomic_DNA"/>
</dbReference>
<evidence type="ECO:0000256" key="3">
    <source>
        <dbReference type="ARBA" id="ARBA00023163"/>
    </source>
</evidence>
<sequence length="211" mass="22892">MTTKPHAPDTRLADTRPTDVRQHILDTAQRIIGGKGFSAVGLNEILSAASVPKGSFYHYFESKDSFGKALLESYFDTYLTNLDRQLSAPDRPVADRLLAYWQNWIDTQGDSDTEGKCLAVKLGAEVADLSEAMRAVLERGTKAIIVRLGQALEDGVADGSLDLPGAACPTAETLYQTWLGASLMAKISRSATPLEAAMRATRAMLHLDTHP</sequence>
<proteinExistence type="predicted"/>
<keyword evidence="3" id="KW-0804">Transcription</keyword>
<dbReference type="PANTHER" id="PTHR47506">
    <property type="entry name" value="TRANSCRIPTIONAL REGULATORY PROTEIN"/>
    <property type="match status" value="1"/>
</dbReference>
<dbReference type="SUPFAM" id="SSF48498">
    <property type="entry name" value="Tetracyclin repressor-like, C-terminal domain"/>
    <property type="match status" value="1"/>
</dbReference>
<dbReference type="InterPro" id="IPR009057">
    <property type="entry name" value="Homeodomain-like_sf"/>
</dbReference>
<reference evidence="6 7" key="1">
    <citation type="submission" date="2020-08" db="EMBL/GenBank/DDBJ databases">
        <title>Genomic Encyclopedia of Type Strains, Phase IV (KMG-IV): sequencing the most valuable type-strain genomes for metagenomic binning, comparative biology and taxonomic classification.</title>
        <authorList>
            <person name="Goeker M."/>
        </authorList>
    </citation>
    <scope>NUCLEOTIDE SEQUENCE [LARGE SCALE GENOMIC DNA]</scope>
    <source>
        <strain evidence="6 7">DSM 22198</strain>
    </source>
</reference>
<keyword evidence="2 4" id="KW-0238">DNA-binding</keyword>
<dbReference type="PRINTS" id="PR00455">
    <property type="entry name" value="HTHTETR"/>
</dbReference>
<dbReference type="GO" id="GO:0003677">
    <property type="term" value="F:DNA binding"/>
    <property type="evidence" value="ECO:0007669"/>
    <property type="project" value="UniProtKB-UniRule"/>
</dbReference>
<dbReference type="InterPro" id="IPR001647">
    <property type="entry name" value="HTH_TetR"/>
</dbReference>
<dbReference type="InterPro" id="IPR036271">
    <property type="entry name" value="Tet_transcr_reg_TetR-rel_C_sf"/>
</dbReference>